<dbReference type="PANTHER" id="PTHR31637">
    <property type="entry name" value="2,3-BISPHOSPHOGLYCERATE-INDEPENDENT PHOSPHOGLYCERATE MUTASE"/>
    <property type="match status" value="1"/>
</dbReference>
<dbReference type="SUPFAM" id="SSF53649">
    <property type="entry name" value="Alkaline phosphatase-like"/>
    <property type="match status" value="1"/>
</dbReference>
<evidence type="ECO:0000313" key="12">
    <source>
        <dbReference type="EMBL" id="REI42973.1"/>
    </source>
</evidence>
<dbReference type="Proteomes" id="UP000263486">
    <property type="component" value="Unassembled WGS sequence"/>
</dbReference>
<feature type="binding site" evidence="8">
    <location>
        <position position="192"/>
    </location>
    <ligand>
        <name>substrate</name>
    </ligand>
</feature>
<keyword evidence="13" id="KW-1185">Reference proteome</keyword>
<organism evidence="12 13">
    <name type="scientific">Psychrilyobacter piezotolerans</name>
    <dbReference type="NCBI Taxonomy" id="2293438"/>
    <lineage>
        <taxon>Bacteria</taxon>
        <taxon>Fusobacteriati</taxon>
        <taxon>Fusobacteriota</taxon>
        <taxon>Fusobacteriia</taxon>
        <taxon>Fusobacteriales</taxon>
        <taxon>Fusobacteriaceae</taxon>
        <taxon>Psychrilyobacter</taxon>
    </lineage>
</organism>
<feature type="domain" description="BPG-independent PGAM N-terminal" evidence="11">
    <location>
        <begin position="83"/>
        <end position="293"/>
    </location>
</feature>
<protein>
    <recommendedName>
        <fullName evidence="8 9">2,3-bisphosphoglycerate-independent phosphoglycerate mutase</fullName>
        <shortName evidence="8">BPG-independent PGAM</shortName>
        <shortName evidence="8">Phosphoglyceromutase</shortName>
        <shortName evidence="8">iPGM</shortName>
        <ecNumber evidence="8 9">5.4.2.12</ecNumber>
    </recommendedName>
</protein>
<dbReference type="RefSeq" id="WP_114641204.1">
    <property type="nucleotide sequence ID" value="NZ_JAACIO010000002.1"/>
</dbReference>
<feature type="binding site" evidence="8">
    <location>
        <position position="457"/>
    </location>
    <ligand>
        <name>Mn(2+)</name>
        <dbReference type="ChEBI" id="CHEBI:29035"/>
        <label>1</label>
    </ligand>
</feature>
<comment type="function">
    <text evidence="8">Catalyzes the interconversion of 2-phosphoglycerate and 3-phosphoglycerate.</text>
</comment>
<evidence type="ECO:0000256" key="2">
    <source>
        <dbReference type="ARBA" id="ARBA00004798"/>
    </source>
</evidence>
<evidence type="ECO:0000256" key="3">
    <source>
        <dbReference type="ARBA" id="ARBA00008819"/>
    </source>
</evidence>
<dbReference type="PIRSF" id="PIRSF001492">
    <property type="entry name" value="IPGAM"/>
    <property type="match status" value="1"/>
</dbReference>
<evidence type="ECO:0000256" key="6">
    <source>
        <dbReference type="ARBA" id="ARBA00023211"/>
    </source>
</evidence>
<keyword evidence="5 8" id="KW-0324">Glycolysis</keyword>
<feature type="binding site" evidence="8">
    <location>
        <position position="438"/>
    </location>
    <ligand>
        <name>Mn(2+)</name>
        <dbReference type="ChEBI" id="CHEBI:29035"/>
        <label>2</label>
    </ligand>
</feature>
<feature type="binding site" evidence="8">
    <location>
        <position position="401"/>
    </location>
    <ligand>
        <name>Mn(2+)</name>
        <dbReference type="ChEBI" id="CHEBI:29035"/>
        <label>1</label>
    </ligand>
</feature>
<dbReference type="NCBIfam" id="TIGR01307">
    <property type="entry name" value="pgm_bpd_ind"/>
    <property type="match status" value="1"/>
</dbReference>
<dbReference type="InterPro" id="IPR011258">
    <property type="entry name" value="BPG-indep_PGM_N"/>
</dbReference>
<name>A0ABX9KL31_9FUSO</name>
<dbReference type="Gene3D" id="3.40.1450.10">
    <property type="entry name" value="BPG-independent phosphoglycerate mutase, domain B"/>
    <property type="match status" value="1"/>
</dbReference>
<dbReference type="PANTHER" id="PTHR31637:SF0">
    <property type="entry name" value="2,3-BISPHOSPHOGLYCERATE-INDEPENDENT PHOSPHOGLYCERATE MUTASE"/>
    <property type="match status" value="1"/>
</dbReference>
<evidence type="ECO:0000313" key="13">
    <source>
        <dbReference type="Proteomes" id="UP000263486"/>
    </source>
</evidence>
<gene>
    <name evidence="8" type="primary">gpmI</name>
    <name evidence="12" type="ORF">DYH56_02165</name>
</gene>
<comment type="caution">
    <text evidence="12">The sequence shown here is derived from an EMBL/GenBank/DDBJ whole genome shotgun (WGS) entry which is preliminary data.</text>
</comment>
<dbReference type="EC" id="5.4.2.12" evidence="8 9"/>
<keyword evidence="7 8" id="KW-0413">Isomerase</keyword>
<keyword evidence="6 8" id="KW-0464">Manganese</keyword>
<evidence type="ECO:0000256" key="4">
    <source>
        <dbReference type="ARBA" id="ARBA00022723"/>
    </source>
</evidence>
<evidence type="ECO:0000259" key="11">
    <source>
        <dbReference type="Pfam" id="PF06415"/>
    </source>
</evidence>
<feature type="binding site" evidence="8">
    <location>
        <position position="397"/>
    </location>
    <ligand>
        <name>Mn(2+)</name>
        <dbReference type="ChEBI" id="CHEBI:29035"/>
        <label>1</label>
    </ligand>
</feature>
<feature type="binding site" evidence="8">
    <location>
        <position position="63"/>
    </location>
    <ligand>
        <name>Mn(2+)</name>
        <dbReference type="ChEBI" id="CHEBI:29035"/>
        <label>2</label>
    </ligand>
</feature>
<proteinExistence type="inferred from homology"/>
<evidence type="ECO:0000256" key="9">
    <source>
        <dbReference type="NCBIfam" id="TIGR01307"/>
    </source>
</evidence>
<feature type="binding site" evidence="8">
    <location>
        <position position="124"/>
    </location>
    <ligand>
        <name>substrate</name>
    </ligand>
</feature>
<comment type="similarity">
    <text evidence="3 8">Belongs to the BPG-independent phosphoglycerate mutase family.</text>
</comment>
<dbReference type="EMBL" id="QUAJ01000002">
    <property type="protein sequence ID" value="REI42973.1"/>
    <property type="molecule type" value="Genomic_DNA"/>
</dbReference>
<evidence type="ECO:0000259" key="10">
    <source>
        <dbReference type="Pfam" id="PF01676"/>
    </source>
</evidence>
<feature type="binding site" evidence="8">
    <location>
        <position position="12"/>
    </location>
    <ligand>
        <name>Mn(2+)</name>
        <dbReference type="ChEBI" id="CHEBI:29035"/>
        <label>2</label>
    </ligand>
</feature>
<evidence type="ECO:0000256" key="5">
    <source>
        <dbReference type="ARBA" id="ARBA00023152"/>
    </source>
</evidence>
<evidence type="ECO:0000256" key="7">
    <source>
        <dbReference type="ARBA" id="ARBA00023235"/>
    </source>
</evidence>
<dbReference type="Gene3D" id="3.40.720.10">
    <property type="entry name" value="Alkaline Phosphatase, subunit A"/>
    <property type="match status" value="1"/>
</dbReference>
<dbReference type="GO" id="GO:0004619">
    <property type="term" value="F:phosphoglycerate mutase activity"/>
    <property type="evidence" value="ECO:0007669"/>
    <property type="project" value="UniProtKB-EC"/>
</dbReference>
<dbReference type="SUPFAM" id="SSF64158">
    <property type="entry name" value="2,3-Bisphosphoglycerate-independent phosphoglycerate mutase, substrate-binding domain"/>
    <property type="match status" value="1"/>
</dbReference>
<feature type="binding site" evidence="8">
    <location>
        <begin position="258"/>
        <end position="261"/>
    </location>
    <ligand>
        <name>substrate</name>
    </ligand>
</feature>
<feature type="binding site" evidence="8">
    <location>
        <position position="330"/>
    </location>
    <ligand>
        <name>substrate</name>
    </ligand>
</feature>
<feature type="binding site" evidence="8">
    <location>
        <begin position="154"/>
        <end position="155"/>
    </location>
    <ligand>
        <name>substrate</name>
    </ligand>
</feature>
<dbReference type="InterPro" id="IPR006124">
    <property type="entry name" value="Metalloenzyme"/>
</dbReference>
<comment type="cofactor">
    <cofactor evidence="8">
        <name>Mn(2+)</name>
        <dbReference type="ChEBI" id="CHEBI:29035"/>
    </cofactor>
    <text evidence="8">Binds 2 manganese ions per subunit.</text>
</comment>
<keyword evidence="4 8" id="KW-0479">Metal-binding</keyword>
<dbReference type="InterPro" id="IPR036646">
    <property type="entry name" value="PGAM_B_sf"/>
</dbReference>
<dbReference type="InterPro" id="IPR017850">
    <property type="entry name" value="Alkaline_phosphatase_core_sf"/>
</dbReference>
<feature type="active site" description="Phosphoserine intermediate" evidence="8">
    <location>
        <position position="63"/>
    </location>
</feature>
<reference evidence="12 13" key="1">
    <citation type="submission" date="2018-08" db="EMBL/GenBank/DDBJ databases">
        <title>Draft genome sequence of Psychrilyobacter sp. strain SD5 isolated from Black Sea water.</title>
        <authorList>
            <person name="Yadav S."/>
            <person name="Villanueva L."/>
            <person name="Damste J.S.S."/>
        </authorList>
    </citation>
    <scope>NUCLEOTIDE SEQUENCE [LARGE SCALE GENOMIC DNA]</scope>
    <source>
        <strain evidence="12 13">SD5</strain>
    </source>
</reference>
<feature type="binding site" evidence="8">
    <location>
        <position position="186"/>
    </location>
    <ligand>
        <name>substrate</name>
    </ligand>
</feature>
<sequence length="508" mass="56089">MAKKPVMLMILDGWGINEHKEQKNAIADVHPENICKLMKDYPNSRIKAAGEAVGLPDGQMGNSEVGHLNLGAGRVIYQPLVKISKDIKDGEFFEIETLKKAFSHAKENNSAVHLGGLVSDGGVHSHITHIYGLLEMAKKSGVEKVYIHAFLDGRDTPPQSADKYVAELEAKISEIGVGQIATVAGRYYAMDRDNNYDRTKLAYDAMANGIGNTAKDGITAVKDSYTNKINDEFVMPTVIEGVDGQLKDGDVFINFNFRPDRARQITRAVNDKEFTGFQREYKEIEVLCMRQYDATIDADIIYTDDKIVNTLGEVLAKNNLNQLRTAETEKYAHVTFFFNGGEEIAFDGEDRKLVASPKVATYDLKPEMSAYEVTDGVLEALEENKYDVIILNFANPDMVGHTGNFEAAKKAVAVVDECVGKIADKMLELDGVLMVTADHGNVDLMEDPETHVPFTAHTTNDVPFILVSNRYKDALVKDGKLADFAPTILTVLGIEVPKEMTGDILIKN</sequence>
<feature type="binding site" evidence="8">
    <location>
        <position position="439"/>
    </location>
    <ligand>
        <name>Mn(2+)</name>
        <dbReference type="ChEBI" id="CHEBI:29035"/>
        <label>2</label>
    </ligand>
</feature>
<comment type="subunit">
    <text evidence="8">Monomer.</text>
</comment>
<accession>A0ABX9KL31</accession>
<dbReference type="Pfam" id="PF06415">
    <property type="entry name" value="iPGM_N"/>
    <property type="match status" value="1"/>
</dbReference>
<evidence type="ECO:0000256" key="1">
    <source>
        <dbReference type="ARBA" id="ARBA00000370"/>
    </source>
</evidence>
<comment type="catalytic activity">
    <reaction evidence="1 8">
        <text>(2R)-2-phosphoglycerate = (2R)-3-phosphoglycerate</text>
        <dbReference type="Rhea" id="RHEA:15901"/>
        <dbReference type="ChEBI" id="CHEBI:58272"/>
        <dbReference type="ChEBI" id="CHEBI:58289"/>
        <dbReference type="EC" id="5.4.2.12"/>
    </reaction>
</comment>
<dbReference type="InterPro" id="IPR005995">
    <property type="entry name" value="Pgm_bpd_ind"/>
</dbReference>
<dbReference type="CDD" id="cd16010">
    <property type="entry name" value="iPGM"/>
    <property type="match status" value="1"/>
</dbReference>
<dbReference type="Pfam" id="PF01676">
    <property type="entry name" value="Metalloenzyme"/>
    <property type="match status" value="1"/>
</dbReference>
<feature type="domain" description="Metalloenzyme" evidence="10">
    <location>
        <begin position="4"/>
        <end position="495"/>
    </location>
</feature>
<comment type="pathway">
    <text evidence="2 8">Carbohydrate degradation; glycolysis; pyruvate from D-glyceraldehyde 3-phosphate: step 3/5.</text>
</comment>
<evidence type="ECO:0000256" key="8">
    <source>
        <dbReference type="HAMAP-Rule" id="MF_01038"/>
    </source>
</evidence>
<dbReference type="HAMAP" id="MF_01038">
    <property type="entry name" value="GpmI"/>
    <property type="match status" value="1"/>
</dbReference>